<dbReference type="PANTHER" id="PTHR43727">
    <property type="entry name" value="DIAMINOPIMELATE DECARBOXYLASE"/>
    <property type="match status" value="1"/>
</dbReference>
<evidence type="ECO:0000256" key="1">
    <source>
        <dbReference type="ARBA" id="ARBA00001933"/>
    </source>
</evidence>
<gene>
    <name evidence="5" type="ORF">PCC79_14430</name>
</gene>
<name>A0ABZ3C5R6_9ACTN</name>
<evidence type="ECO:0000259" key="4">
    <source>
        <dbReference type="Pfam" id="PF02784"/>
    </source>
</evidence>
<evidence type="ECO:0000313" key="6">
    <source>
        <dbReference type="Proteomes" id="UP001434337"/>
    </source>
</evidence>
<dbReference type="RefSeq" id="WP_342372226.1">
    <property type="nucleotide sequence ID" value="NZ_CP115965.1"/>
</dbReference>
<dbReference type="EMBL" id="CP115965">
    <property type="protein sequence ID" value="WZW98074.1"/>
    <property type="molecule type" value="Genomic_DNA"/>
</dbReference>
<protein>
    <submittedName>
        <fullName evidence="5">Y4yA family PLP-dependent enzyme</fullName>
    </submittedName>
</protein>
<dbReference type="PROSITE" id="PS00878">
    <property type="entry name" value="ODR_DC_2_1"/>
    <property type="match status" value="1"/>
</dbReference>
<keyword evidence="2" id="KW-0456">Lyase</keyword>
<keyword evidence="2" id="KW-0210">Decarboxylase</keyword>
<dbReference type="PANTHER" id="PTHR43727:SF2">
    <property type="entry name" value="GROUP IV DECARBOXYLASE"/>
    <property type="match status" value="1"/>
</dbReference>
<evidence type="ECO:0000256" key="3">
    <source>
        <dbReference type="ARBA" id="ARBA00022898"/>
    </source>
</evidence>
<keyword evidence="6" id="KW-1185">Reference proteome</keyword>
<dbReference type="InterPro" id="IPR009006">
    <property type="entry name" value="Ala_racemase/Decarboxylase_C"/>
</dbReference>
<accession>A0ABZ3C5R6</accession>
<sequence>MPETVTLQGQPPLTPRWEPWMRALLADPERVAAIVAEHGSPVNVLNPEPLTRNAAELTSLGPVRDLEIQLFFARKANKALCFVDAAARAGLGVDVASEAELAQVLDAGVRPERIIVSAAIKNRALLSLALTHGVTVSLDHLGELAELTALAAATSAGGRGVRPPVALRLALPPSSGVAPTRFGELADRWLGADLDGVDVTGVHFHLNGYSAAERVTGIVAACDLVDAVRDRGHRPWFVDAGGGVPMSYLDDAQEWETFWEAQRAAVAGEAEPLTWNGHPLTTVYPYHQQPTRRAWLTAVLDAPARRGEGSVAQALAGRRLSLHLEPGRALLDGCGLTLARVAFTKQRSDGVGLIGVEMNRTQCRTTSDDFLVDPELVTWSGADAPFTGFLVGAYCIENELILQRRLTAPGIAPGDIVALPNTAGYFMHILESGSHQWPLARNVVWQDAGPLRKDRIDG</sequence>
<dbReference type="Gene3D" id="2.40.37.10">
    <property type="entry name" value="Lyase, Ornithine Decarboxylase, Chain A, domain 1"/>
    <property type="match status" value="1"/>
</dbReference>
<dbReference type="SUPFAM" id="SSF50621">
    <property type="entry name" value="Alanine racemase C-terminal domain-like"/>
    <property type="match status" value="1"/>
</dbReference>
<comment type="cofactor">
    <cofactor evidence="1">
        <name>pyridoxal 5'-phosphate</name>
        <dbReference type="ChEBI" id="CHEBI:597326"/>
    </cofactor>
</comment>
<dbReference type="InterPro" id="IPR022644">
    <property type="entry name" value="De-COase2_N"/>
</dbReference>
<dbReference type="Gene3D" id="3.20.20.10">
    <property type="entry name" value="Alanine racemase"/>
    <property type="match status" value="1"/>
</dbReference>
<dbReference type="InterPro" id="IPR000183">
    <property type="entry name" value="Orn/DAP/Arg_de-COase"/>
</dbReference>
<dbReference type="Proteomes" id="UP001434337">
    <property type="component" value="Chromosome"/>
</dbReference>
<feature type="domain" description="Orn/DAP/Arg decarboxylase 2 N-terminal" evidence="4">
    <location>
        <begin position="67"/>
        <end position="254"/>
    </location>
</feature>
<proteinExistence type="predicted"/>
<dbReference type="InterPro" id="IPR029066">
    <property type="entry name" value="PLP-binding_barrel"/>
</dbReference>
<organism evidence="5 6">
    <name type="scientific">Propioniciclava soli</name>
    <dbReference type="NCBI Taxonomy" id="2775081"/>
    <lineage>
        <taxon>Bacteria</taxon>
        <taxon>Bacillati</taxon>
        <taxon>Actinomycetota</taxon>
        <taxon>Actinomycetes</taxon>
        <taxon>Propionibacteriales</taxon>
        <taxon>Propionibacteriaceae</taxon>
        <taxon>Propioniciclava</taxon>
    </lineage>
</organism>
<keyword evidence="3" id="KW-0663">Pyridoxal phosphate</keyword>
<dbReference type="PRINTS" id="PR01179">
    <property type="entry name" value="ODADCRBXLASE"/>
</dbReference>
<reference evidence="5 6" key="1">
    <citation type="journal article" date="2023" name="Environ Microbiome">
        <title>A coral-associated actinobacterium mitigates coral bleaching under heat stress.</title>
        <authorList>
            <person name="Li J."/>
            <person name="Zou Y."/>
            <person name="Li Q."/>
            <person name="Zhang J."/>
            <person name="Bourne D.G."/>
            <person name="Lyu Y."/>
            <person name="Liu C."/>
            <person name="Zhang S."/>
        </authorList>
    </citation>
    <scope>NUCLEOTIDE SEQUENCE [LARGE SCALE GENOMIC DNA]</scope>
    <source>
        <strain evidence="5 6">SCSIO 13291</strain>
    </source>
</reference>
<evidence type="ECO:0000256" key="2">
    <source>
        <dbReference type="ARBA" id="ARBA00022793"/>
    </source>
</evidence>
<evidence type="ECO:0000313" key="5">
    <source>
        <dbReference type="EMBL" id="WZW98074.1"/>
    </source>
</evidence>
<dbReference type="InterPro" id="IPR022653">
    <property type="entry name" value="De-COase2_pyr-phos_BS"/>
</dbReference>
<dbReference type="Pfam" id="PF02784">
    <property type="entry name" value="Orn_Arg_deC_N"/>
    <property type="match status" value="1"/>
</dbReference>
<dbReference type="SUPFAM" id="SSF51419">
    <property type="entry name" value="PLP-binding barrel"/>
    <property type="match status" value="1"/>
</dbReference>